<dbReference type="EMBL" id="CU928158">
    <property type="protein sequence ID" value="CAQ89130.1"/>
    <property type="molecule type" value="Genomic_DNA"/>
</dbReference>
<accession>B7LRT8</accession>
<evidence type="ECO:0000313" key="1">
    <source>
        <dbReference type="EMBL" id="CAQ89130.1"/>
    </source>
</evidence>
<organism evidence="1 2">
    <name type="scientific">Escherichia fergusonii (strain ATCC 35469 / DSM 13698 / CCUG 18766 / IAM 14443 / JCM 21226 / LMG 7866 / NBRC 102419 / NCTC 12128 / CDC 0568-73)</name>
    <dbReference type="NCBI Taxonomy" id="585054"/>
    <lineage>
        <taxon>Bacteria</taxon>
        <taxon>Pseudomonadati</taxon>
        <taxon>Pseudomonadota</taxon>
        <taxon>Gammaproteobacteria</taxon>
        <taxon>Enterobacterales</taxon>
        <taxon>Enterobacteriaceae</taxon>
        <taxon>Escherichia</taxon>
    </lineage>
</organism>
<evidence type="ECO:0000313" key="2">
    <source>
        <dbReference type="Proteomes" id="UP000000745"/>
    </source>
</evidence>
<protein>
    <submittedName>
        <fullName evidence="1">Uncharacterized protein</fullName>
    </submittedName>
</protein>
<gene>
    <name evidence="1" type="ordered locus">EFER_1614</name>
</gene>
<dbReference type="Proteomes" id="UP000000745">
    <property type="component" value="Chromosome"/>
</dbReference>
<dbReference type="KEGG" id="efe:EFER_1614"/>
<dbReference type="HOGENOM" id="CLU_179911_0_0_6"/>
<reference evidence="2" key="1">
    <citation type="journal article" date="2009" name="PLoS Genet.">
        <title>Organised genome dynamics in the Escherichia coli species results in highly diverse adaptive paths.</title>
        <authorList>
            <person name="Touchon M."/>
            <person name="Hoede C."/>
            <person name="Tenaillon O."/>
            <person name="Barbe V."/>
            <person name="Baeriswyl S."/>
            <person name="Bidet P."/>
            <person name="Bingen E."/>
            <person name="Bonacorsi S."/>
            <person name="Bouchier C."/>
            <person name="Bouvet O."/>
            <person name="Calteau A."/>
            <person name="Chiapello H."/>
            <person name="Clermont O."/>
            <person name="Cruveiller S."/>
            <person name="Danchin A."/>
            <person name="Diard M."/>
            <person name="Dossat C."/>
            <person name="Karoui M.E."/>
            <person name="Frapy E."/>
            <person name="Garry L."/>
            <person name="Ghigo J.M."/>
            <person name="Gilles A.M."/>
            <person name="Johnson J."/>
            <person name="Le Bouguenec C."/>
            <person name="Lescat M."/>
            <person name="Mangenot S."/>
            <person name="Martinez-Jehanne V."/>
            <person name="Matic I."/>
            <person name="Nassif X."/>
            <person name="Oztas S."/>
            <person name="Petit M.A."/>
            <person name="Pichon C."/>
            <person name="Rouy Z."/>
            <person name="Ruf C.S."/>
            <person name="Schneider D."/>
            <person name="Tourret J."/>
            <person name="Vacherie B."/>
            <person name="Vallenet D."/>
            <person name="Medigue C."/>
            <person name="Rocha E.P.C."/>
            <person name="Denamur E."/>
        </authorList>
    </citation>
    <scope>NUCLEOTIDE SEQUENCE [LARGE SCALE GENOMIC DNA]</scope>
    <source>
        <strain evidence="2">ATCC 35469 / DSM 13698 / BCRC 15582 / CCUG 18766 / IAM 14443 / JCM 21226 / LMG 7866 / NBRC 102419 / NCTC 12128 / CDC 0568-73</strain>
    </source>
</reference>
<keyword evidence="2" id="KW-1185">Reference proteome</keyword>
<proteinExistence type="predicted"/>
<dbReference type="AlphaFoldDB" id="B7LRT8"/>
<sequence length="106" mass="12046">MLRCIMNKNKALNIVNEKLLGEQSIPVRVRAKIPFSESEVTLLYEALDYLGDVYRHQDTVPKSLALALVDVYGLFSFREGMYSHEQLVALEDIGITLQEKAINLFS</sequence>
<name>B7LRT8_ESCF3</name>